<evidence type="ECO:0000313" key="2">
    <source>
        <dbReference type="Proteomes" id="UP000314294"/>
    </source>
</evidence>
<dbReference type="AlphaFoldDB" id="A0A4Z2GJV0"/>
<comment type="caution">
    <text evidence="1">The sequence shown here is derived from an EMBL/GenBank/DDBJ whole genome shotgun (WGS) entry which is preliminary data.</text>
</comment>
<accession>A0A4Z2GJV0</accession>
<organism evidence="1 2">
    <name type="scientific">Liparis tanakae</name>
    <name type="common">Tanaka's snailfish</name>
    <dbReference type="NCBI Taxonomy" id="230148"/>
    <lineage>
        <taxon>Eukaryota</taxon>
        <taxon>Metazoa</taxon>
        <taxon>Chordata</taxon>
        <taxon>Craniata</taxon>
        <taxon>Vertebrata</taxon>
        <taxon>Euteleostomi</taxon>
        <taxon>Actinopterygii</taxon>
        <taxon>Neopterygii</taxon>
        <taxon>Teleostei</taxon>
        <taxon>Neoteleostei</taxon>
        <taxon>Acanthomorphata</taxon>
        <taxon>Eupercaria</taxon>
        <taxon>Perciformes</taxon>
        <taxon>Cottioidei</taxon>
        <taxon>Cottales</taxon>
        <taxon>Liparidae</taxon>
        <taxon>Liparis</taxon>
    </lineage>
</organism>
<keyword evidence="2" id="KW-1185">Reference proteome</keyword>
<evidence type="ECO:0000313" key="1">
    <source>
        <dbReference type="EMBL" id="TNN53074.1"/>
    </source>
</evidence>
<sequence>MHNHCFLPLSSPPVAAAGRLEIVGAGLAASRHLSQEAGQAGAAALAVLVAAQGLHTAEGLRLGGRQRLEGRDKGLKEKGDGNAETGDAVGMKPNFCYLAGNSKTETGQCDLFQQERGVRSTMRAHAIVSLLLAGCLPRDVLRQHALFKPSVEHSGDNPRVCHASNRTHRAPSAMQPRSLLKPCNLTPCREDGACSG</sequence>
<protein>
    <submittedName>
        <fullName evidence="1">Uncharacterized protein</fullName>
    </submittedName>
</protein>
<reference evidence="1 2" key="1">
    <citation type="submission" date="2019-03" db="EMBL/GenBank/DDBJ databases">
        <title>First draft genome of Liparis tanakae, snailfish: a comprehensive survey of snailfish specific genes.</title>
        <authorList>
            <person name="Kim W."/>
            <person name="Song I."/>
            <person name="Jeong J.-H."/>
            <person name="Kim D."/>
            <person name="Kim S."/>
            <person name="Ryu S."/>
            <person name="Song J.Y."/>
            <person name="Lee S.K."/>
        </authorList>
    </citation>
    <scope>NUCLEOTIDE SEQUENCE [LARGE SCALE GENOMIC DNA]</scope>
    <source>
        <tissue evidence="1">Muscle</tissue>
    </source>
</reference>
<dbReference type="EMBL" id="SRLO01000527">
    <property type="protein sequence ID" value="TNN53074.1"/>
    <property type="molecule type" value="Genomic_DNA"/>
</dbReference>
<name>A0A4Z2GJV0_9TELE</name>
<proteinExistence type="predicted"/>
<gene>
    <name evidence="1" type="ORF">EYF80_036709</name>
</gene>
<dbReference type="Proteomes" id="UP000314294">
    <property type="component" value="Unassembled WGS sequence"/>
</dbReference>